<dbReference type="PROSITE" id="PS50276">
    <property type="entry name" value="PANCREATIC_HORMONE_2"/>
    <property type="match status" value="1"/>
</dbReference>
<dbReference type="AlphaFoldDB" id="A0A1B1V2Q0"/>
<organism evidence="2">
    <name type="scientific">Bugula neritina</name>
    <name type="common">Brown bryozoan</name>
    <name type="synonym">Sertularia neritina</name>
    <dbReference type="NCBI Taxonomy" id="10212"/>
    <lineage>
        <taxon>Eukaryota</taxon>
        <taxon>Metazoa</taxon>
        <taxon>Spiralia</taxon>
        <taxon>Lophotrochozoa</taxon>
        <taxon>Bryozoa</taxon>
        <taxon>Gymnolaemata</taxon>
        <taxon>Cheilostomatida</taxon>
        <taxon>Flustrina</taxon>
        <taxon>Buguloidea</taxon>
        <taxon>Bugulidae</taxon>
        <taxon>Bugula</taxon>
    </lineage>
</organism>
<keyword evidence="1" id="KW-0732">Signal</keyword>
<feature type="signal peptide" evidence="1">
    <location>
        <begin position="1"/>
        <end position="25"/>
    </location>
</feature>
<reference evidence="2" key="1">
    <citation type="submission" date="2016-04" db="EMBL/GenBank/DDBJ databases">
        <title>In silico prediction of neuropeptides/peptide hormone transcripts in the cheilostome bryozoan Bugula neritina.</title>
        <authorList>
            <person name="Yue Him W."/>
            <person name="Yu L."/>
            <person name="Zhang G."/>
            <person name="He L.-S."/>
            <person name="Qian P.-Y."/>
        </authorList>
    </citation>
    <scope>NUCLEOTIDE SEQUENCE</scope>
</reference>
<evidence type="ECO:0000313" key="2">
    <source>
        <dbReference type="EMBL" id="ANW11179.1"/>
    </source>
</evidence>
<dbReference type="EMBL" id="KX095879">
    <property type="protein sequence ID" value="ANW11179.1"/>
    <property type="molecule type" value="mRNA"/>
</dbReference>
<dbReference type="GO" id="GO:0007218">
    <property type="term" value="P:neuropeptide signaling pathway"/>
    <property type="evidence" value="ECO:0007669"/>
    <property type="project" value="UniProtKB-KW"/>
</dbReference>
<proteinExistence type="evidence at transcript level"/>
<evidence type="ECO:0000256" key="1">
    <source>
        <dbReference type="SAM" id="SignalP"/>
    </source>
</evidence>
<sequence>MANLLRLFLTVAAVLFLSTAVVSSAGPPEPQSKFKSPEELKQYLKSLEEYLAYNDPVRFGKRDYKDGHDKPGFYINRETTTPSSLNYPAYSTPTPPLPRIFGKLFPKLRSRYNHV</sequence>
<gene>
    <name evidence="2" type="primary">NPF</name>
</gene>
<accession>A0A1B1V2Q0</accession>
<name>A0A1B1V2Q0_BUGNE</name>
<protein>
    <submittedName>
        <fullName evidence="2">Neuropeptide F</fullName>
    </submittedName>
</protein>
<keyword evidence="2" id="KW-0527">Neuropeptide</keyword>
<feature type="chain" id="PRO_5008531055" evidence="1">
    <location>
        <begin position="26"/>
        <end position="115"/>
    </location>
</feature>